<organism evidence="2 3">
    <name type="scientific">Clostridium frigoris</name>
    <dbReference type="NCBI Taxonomy" id="205327"/>
    <lineage>
        <taxon>Bacteria</taxon>
        <taxon>Bacillati</taxon>
        <taxon>Bacillota</taxon>
        <taxon>Clostridia</taxon>
        <taxon>Eubacteriales</taxon>
        <taxon>Clostridiaceae</taxon>
        <taxon>Clostridium</taxon>
    </lineage>
</organism>
<name>A0ABS6BRP1_9CLOT</name>
<evidence type="ECO:0000313" key="2">
    <source>
        <dbReference type="EMBL" id="MBU3159593.1"/>
    </source>
</evidence>
<evidence type="ECO:0000259" key="1">
    <source>
        <dbReference type="SMART" id="SM01117"/>
    </source>
</evidence>
<dbReference type="InterPro" id="IPR001199">
    <property type="entry name" value="Cyt_B5-like_heme/steroid-bd"/>
</dbReference>
<accession>A0ABS6BRP1</accession>
<reference evidence="2 3" key="1">
    <citation type="submission" date="2021-06" db="EMBL/GenBank/DDBJ databases">
        <title>Clostridia strains as spoilage organisms.</title>
        <authorList>
            <person name="Wambui J."/>
            <person name="Stephan R."/>
            <person name="Stevens M.J.A."/>
        </authorList>
    </citation>
    <scope>NUCLEOTIDE SEQUENCE [LARGE SCALE GENOMIC DNA]</scope>
    <source>
        <strain evidence="2 3">DSM 14204</strain>
    </source>
</reference>
<keyword evidence="3" id="KW-1185">Reference proteome</keyword>
<dbReference type="EMBL" id="JAHLDV010000011">
    <property type="protein sequence ID" value="MBU3159593.1"/>
    <property type="molecule type" value="Genomic_DNA"/>
</dbReference>
<evidence type="ECO:0000313" key="3">
    <source>
        <dbReference type="Proteomes" id="UP000776252"/>
    </source>
</evidence>
<protein>
    <submittedName>
        <fullName evidence="2">Steroid-binding protein</fullName>
    </submittedName>
</protein>
<proteinExistence type="predicted"/>
<dbReference type="Proteomes" id="UP000776252">
    <property type="component" value="Unassembled WGS sequence"/>
</dbReference>
<dbReference type="RefSeq" id="WP_216147382.1">
    <property type="nucleotide sequence ID" value="NZ_JAHLDV010000011.1"/>
</dbReference>
<dbReference type="SMART" id="SM01117">
    <property type="entry name" value="Cyt-b5"/>
    <property type="match status" value="1"/>
</dbReference>
<dbReference type="Pfam" id="PF00173">
    <property type="entry name" value="Cyt-b5"/>
    <property type="match status" value="1"/>
</dbReference>
<sequence length="130" mass="14606">MLIYYPDYYLVPVKAVMSLDDEYKYTIKRNIIYRSCTNVNKDIIKENFEVIYKRQQKFTLEELSKYNGIGGNAAYISVNGIVYDVSSVQSWTGGTHFGLSAGSDATKDFNTCHAASKILDKLPKVGVIIG</sequence>
<comment type="caution">
    <text evidence="2">The sequence shown here is derived from an EMBL/GenBank/DDBJ whole genome shotgun (WGS) entry which is preliminary data.</text>
</comment>
<feature type="domain" description="Cytochrome b5 heme-binding" evidence="1">
    <location>
        <begin position="58"/>
        <end position="129"/>
    </location>
</feature>
<gene>
    <name evidence="2" type="ORF">KPL37_07490</name>
</gene>